<keyword evidence="1" id="KW-0732">Signal</keyword>
<accession>A0A8S1KLB3</accession>
<dbReference type="EMBL" id="CAJJDM010000020">
    <property type="protein sequence ID" value="CAD8055003.1"/>
    <property type="molecule type" value="Genomic_DNA"/>
</dbReference>
<gene>
    <name evidence="2" type="ORF">PPRIM_AZ9-3.1.T0220345</name>
</gene>
<sequence>MKDSQSSSFVAVVLSVQALTVHVAAVDVPKQYLELLLPTIADSQNTKTPVQLAQVVSLAFGSTHPPFPLQTHPSKNELHVPSFQFSANLHVLILQQSFSVAVELLQHQLVVKLSIDPVLQANILLHVSQVPFIDVHGVVQSTQPFPLLIHPGKNEAHVALSVASVLSEHFLYIQGVVSVADDELVQQPGQLKQVDYVPESLLHSYLVIQVSILLLMHVDNSAAQLVSLLQQAPVKSEQDNSLQELFSQPHFLDTKIYNGFPFSSFLSKVLTLAQFAKQIDFFLNSLQFELLLQIGYHEQLLVPSQLYYLTVKSQVVYETHPDPVVTQFVKKLAQRGLVFKLVAAQVQSLATHLVPVFHVHLPSDPTLDQQLVASPSQFLQHILFLQQHIQFNIYYKHHQQLLYLELHRKPLVSKKLQLLYLFLYNIHQYRYIQHKLWHCQ</sequence>
<feature type="signal peptide" evidence="1">
    <location>
        <begin position="1"/>
        <end position="25"/>
    </location>
</feature>
<evidence type="ECO:0000256" key="1">
    <source>
        <dbReference type="SAM" id="SignalP"/>
    </source>
</evidence>
<dbReference type="AlphaFoldDB" id="A0A8S1KLB3"/>
<evidence type="ECO:0000313" key="3">
    <source>
        <dbReference type="Proteomes" id="UP000688137"/>
    </source>
</evidence>
<keyword evidence="3" id="KW-1185">Reference proteome</keyword>
<evidence type="ECO:0000313" key="2">
    <source>
        <dbReference type="EMBL" id="CAD8055003.1"/>
    </source>
</evidence>
<organism evidence="2 3">
    <name type="scientific">Paramecium primaurelia</name>
    <dbReference type="NCBI Taxonomy" id="5886"/>
    <lineage>
        <taxon>Eukaryota</taxon>
        <taxon>Sar</taxon>
        <taxon>Alveolata</taxon>
        <taxon>Ciliophora</taxon>
        <taxon>Intramacronucleata</taxon>
        <taxon>Oligohymenophorea</taxon>
        <taxon>Peniculida</taxon>
        <taxon>Parameciidae</taxon>
        <taxon>Paramecium</taxon>
    </lineage>
</organism>
<comment type="caution">
    <text evidence="2">The sequence shown here is derived from an EMBL/GenBank/DDBJ whole genome shotgun (WGS) entry which is preliminary data.</text>
</comment>
<proteinExistence type="predicted"/>
<feature type="chain" id="PRO_5035779732" evidence="1">
    <location>
        <begin position="26"/>
        <end position="440"/>
    </location>
</feature>
<name>A0A8S1KLB3_PARPR</name>
<protein>
    <submittedName>
        <fullName evidence="2">Uncharacterized protein</fullName>
    </submittedName>
</protein>
<dbReference type="Proteomes" id="UP000688137">
    <property type="component" value="Unassembled WGS sequence"/>
</dbReference>
<reference evidence="2" key="1">
    <citation type="submission" date="2021-01" db="EMBL/GenBank/DDBJ databases">
        <authorList>
            <consortium name="Genoscope - CEA"/>
            <person name="William W."/>
        </authorList>
    </citation>
    <scope>NUCLEOTIDE SEQUENCE</scope>
</reference>